<dbReference type="AlphaFoldDB" id="A0A517Z7Q8"/>
<feature type="region of interest" description="Disordered" evidence="1">
    <location>
        <begin position="1"/>
        <end position="27"/>
    </location>
</feature>
<organism evidence="3 4">
    <name type="scientific">Maioricimonas rarisocia</name>
    <dbReference type="NCBI Taxonomy" id="2528026"/>
    <lineage>
        <taxon>Bacteria</taxon>
        <taxon>Pseudomonadati</taxon>
        <taxon>Planctomycetota</taxon>
        <taxon>Planctomycetia</taxon>
        <taxon>Planctomycetales</taxon>
        <taxon>Planctomycetaceae</taxon>
        <taxon>Maioricimonas</taxon>
    </lineage>
</organism>
<dbReference type="EMBL" id="CP036275">
    <property type="protein sequence ID" value="QDU38471.1"/>
    <property type="molecule type" value="Genomic_DNA"/>
</dbReference>
<gene>
    <name evidence="3" type="ORF">Mal4_27990</name>
</gene>
<dbReference type="Pfam" id="PF06170">
    <property type="entry name" value="DUF983"/>
    <property type="match status" value="1"/>
</dbReference>
<proteinExistence type="predicted"/>
<evidence type="ECO:0000313" key="4">
    <source>
        <dbReference type="Proteomes" id="UP000320496"/>
    </source>
</evidence>
<keyword evidence="2" id="KW-1133">Transmembrane helix</keyword>
<evidence type="ECO:0008006" key="5">
    <source>
        <dbReference type="Google" id="ProtNLM"/>
    </source>
</evidence>
<sequence length="147" mass="16403">MNSDAATEPPDESPADEPSTPPPPYRPPIETLVGRGLRLRCPRCGKGRLFRGWFTMPERCSECSLKYERAPGYFLGSAYINYGITAVMLTVLYMALHFGAGLSNRQLAIPLGAFCVLFPLFSFRYARGLWLALDCHFDRSVMSGEDD</sequence>
<protein>
    <recommendedName>
        <fullName evidence="5">DUF983 domain-containing protein</fullName>
    </recommendedName>
</protein>
<keyword evidence="2" id="KW-0472">Membrane</keyword>
<evidence type="ECO:0000256" key="2">
    <source>
        <dbReference type="SAM" id="Phobius"/>
    </source>
</evidence>
<reference evidence="3 4" key="1">
    <citation type="submission" date="2019-02" db="EMBL/GenBank/DDBJ databases">
        <title>Deep-cultivation of Planctomycetes and their phenomic and genomic characterization uncovers novel biology.</title>
        <authorList>
            <person name="Wiegand S."/>
            <person name="Jogler M."/>
            <person name="Boedeker C."/>
            <person name="Pinto D."/>
            <person name="Vollmers J."/>
            <person name="Rivas-Marin E."/>
            <person name="Kohn T."/>
            <person name="Peeters S.H."/>
            <person name="Heuer A."/>
            <person name="Rast P."/>
            <person name="Oberbeckmann S."/>
            <person name="Bunk B."/>
            <person name="Jeske O."/>
            <person name="Meyerdierks A."/>
            <person name="Storesund J.E."/>
            <person name="Kallscheuer N."/>
            <person name="Luecker S."/>
            <person name="Lage O.M."/>
            <person name="Pohl T."/>
            <person name="Merkel B.J."/>
            <person name="Hornburger P."/>
            <person name="Mueller R.-W."/>
            <person name="Bruemmer F."/>
            <person name="Labrenz M."/>
            <person name="Spormann A.M."/>
            <person name="Op den Camp H."/>
            <person name="Overmann J."/>
            <person name="Amann R."/>
            <person name="Jetten M.S.M."/>
            <person name="Mascher T."/>
            <person name="Medema M.H."/>
            <person name="Devos D.P."/>
            <person name="Kaster A.-K."/>
            <person name="Ovreas L."/>
            <person name="Rohde M."/>
            <person name="Galperin M.Y."/>
            <person name="Jogler C."/>
        </authorList>
    </citation>
    <scope>NUCLEOTIDE SEQUENCE [LARGE SCALE GENOMIC DNA]</scope>
    <source>
        <strain evidence="3 4">Mal4</strain>
    </source>
</reference>
<dbReference type="KEGG" id="mri:Mal4_27990"/>
<feature type="transmembrane region" description="Helical" evidence="2">
    <location>
        <begin position="73"/>
        <end position="95"/>
    </location>
</feature>
<keyword evidence="2" id="KW-0812">Transmembrane</keyword>
<dbReference type="RefSeq" id="WP_197444385.1">
    <property type="nucleotide sequence ID" value="NZ_CP036275.1"/>
</dbReference>
<dbReference type="Proteomes" id="UP000320496">
    <property type="component" value="Chromosome"/>
</dbReference>
<name>A0A517Z7Q8_9PLAN</name>
<accession>A0A517Z7Q8</accession>
<evidence type="ECO:0000256" key="1">
    <source>
        <dbReference type="SAM" id="MobiDB-lite"/>
    </source>
</evidence>
<keyword evidence="4" id="KW-1185">Reference proteome</keyword>
<evidence type="ECO:0000313" key="3">
    <source>
        <dbReference type="EMBL" id="QDU38471.1"/>
    </source>
</evidence>
<dbReference type="InterPro" id="IPR009325">
    <property type="entry name" value="DUF983"/>
</dbReference>
<feature type="transmembrane region" description="Helical" evidence="2">
    <location>
        <begin position="107"/>
        <end position="126"/>
    </location>
</feature>